<evidence type="ECO:0008006" key="3">
    <source>
        <dbReference type="Google" id="ProtNLM"/>
    </source>
</evidence>
<dbReference type="GO" id="GO:0004497">
    <property type="term" value="F:monooxygenase activity"/>
    <property type="evidence" value="ECO:0007669"/>
    <property type="project" value="InterPro"/>
</dbReference>
<dbReference type="GO" id="GO:0005506">
    <property type="term" value="F:iron ion binding"/>
    <property type="evidence" value="ECO:0007669"/>
    <property type="project" value="InterPro"/>
</dbReference>
<proteinExistence type="predicted"/>
<dbReference type="Pfam" id="PF00067">
    <property type="entry name" value="p450"/>
    <property type="match status" value="1"/>
</dbReference>
<dbReference type="GO" id="GO:0016705">
    <property type="term" value="F:oxidoreductase activity, acting on paired donors, with incorporation or reduction of molecular oxygen"/>
    <property type="evidence" value="ECO:0007669"/>
    <property type="project" value="InterPro"/>
</dbReference>
<evidence type="ECO:0000313" key="2">
    <source>
        <dbReference type="Proteomes" id="UP000712600"/>
    </source>
</evidence>
<dbReference type="EMBL" id="QGKX02000088">
    <property type="protein sequence ID" value="KAF3586758.1"/>
    <property type="molecule type" value="Genomic_DNA"/>
</dbReference>
<organism evidence="1 2">
    <name type="scientific">Brassica cretica</name>
    <name type="common">Mustard</name>
    <dbReference type="NCBI Taxonomy" id="69181"/>
    <lineage>
        <taxon>Eukaryota</taxon>
        <taxon>Viridiplantae</taxon>
        <taxon>Streptophyta</taxon>
        <taxon>Embryophyta</taxon>
        <taxon>Tracheophyta</taxon>
        <taxon>Spermatophyta</taxon>
        <taxon>Magnoliopsida</taxon>
        <taxon>eudicotyledons</taxon>
        <taxon>Gunneridae</taxon>
        <taxon>Pentapetalae</taxon>
        <taxon>rosids</taxon>
        <taxon>malvids</taxon>
        <taxon>Brassicales</taxon>
        <taxon>Brassicaceae</taxon>
        <taxon>Brassiceae</taxon>
        <taxon>Brassica</taxon>
    </lineage>
</organism>
<gene>
    <name evidence="1" type="ORF">F2Q69_00028725</name>
</gene>
<reference evidence="1" key="1">
    <citation type="submission" date="2019-12" db="EMBL/GenBank/DDBJ databases">
        <title>Genome sequencing and annotation of Brassica cretica.</title>
        <authorList>
            <person name="Studholme D.J."/>
            <person name="Sarris P."/>
        </authorList>
    </citation>
    <scope>NUCLEOTIDE SEQUENCE</scope>
    <source>
        <strain evidence="1">PFS-109/04</strain>
        <tissue evidence="1">Leaf</tissue>
    </source>
</reference>
<dbReference type="SUPFAM" id="SSF48264">
    <property type="entry name" value="Cytochrome P450"/>
    <property type="match status" value="1"/>
</dbReference>
<protein>
    <recommendedName>
        <fullName evidence="3">Cytochrome P450</fullName>
    </recommendedName>
</protein>
<sequence length="57" mass="6138">MDQTQNETNQNVSYLPFGGGPGKCISDTFASFENVVVAIAMLIRRFNFQTAPGAPSV</sequence>
<dbReference type="AlphaFoldDB" id="A0A8S9S258"/>
<name>A0A8S9S258_BRACR</name>
<dbReference type="InterPro" id="IPR036396">
    <property type="entry name" value="Cyt_P450_sf"/>
</dbReference>
<dbReference type="InterPro" id="IPR001128">
    <property type="entry name" value="Cyt_P450"/>
</dbReference>
<dbReference type="Gene3D" id="1.10.630.10">
    <property type="entry name" value="Cytochrome P450"/>
    <property type="match status" value="1"/>
</dbReference>
<comment type="caution">
    <text evidence="1">The sequence shown here is derived from an EMBL/GenBank/DDBJ whole genome shotgun (WGS) entry which is preliminary data.</text>
</comment>
<accession>A0A8S9S258</accession>
<evidence type="ECO:0000313" key="1">
    <source>
        <dbReference type="EMBL" id="KAF3586758.1"/>
    </source>
</evidence>
<dbReference type="Proteomes" id="UP000712600">
    <property type="component" value="Unassembled WGS sequence"/>
</dbReference>
<dbReference type="GO" id="GO:0020037">
    <property type="term" value="F:heme binding"/>
    <property type="evidence" value="ECO:0007669"/>
    <property type="project" value="InterPro"/>
</dbReference>